<dbReference type="PANTHER" id="PTHR47529:SF1">
    <property type="entry name" value="PERIPLASMIC CHAPERONE PPID"/>
    <property type="match status" value="1"/>
</dbReference>
<evidence type="ECO:0000313" key="14">
    <source>
        <dbReference type="Proteomes" id="UP000186931"/>
    </source>
</evidence>
<dbReference type="RefSeq" id="WP_070154508.1">
    <property type="nucleotide sequence ID" value="NZ_MKQS01000013.1"/>
</dbReference>
<dbReference type="InterPro" id="IPR000297">
    <property type="entry name" value="PPIase_PpiC"/>
</dbReference>
<sequence length="623" mass="68178">MESFRKVIKGWLGKVLLVLFLTPLALVGIEGYFSGGQSEDTAQTVNGQQISKRELDNLTNSLKEQYLAYTNGDETLLNQNYIQNKAKDTLVARTLLLQQAEKLGVSLSDAQIEQMIAQQPNFQQDGKFSESLYANYLQSVGMTNQALVANLRQDHALKMLSASFTDYALVSPSDIQQIANLQTQQRTLHLSSIKLDNYKKNITTNAQEIAAYYEQHANDFKQVASVDVDFIVVTPANIAPANATVTEAELQQAYQKFVETQKGAAVPTVKHILITTDARDDAAAKKLAQQAVAEIKQGTRFAASAQKYSDDPESKAKGGVVAGYEIGVFGDAFDKAVGSLKSGEVSQPIKTQYGYHVIQTEGATVQVPAFETQKARLTAELQKTKTENAYTDTINSLNELVVSSDALDVVAEEVKTAKVESITGLTLASQHPVLSQPTVKVKLFNDDVKNGDRNASSNITLANGDVVWVKVRNYHAAGVQTLEEATPRVKAKLIEKKAFDAAKKDIQATLDAFKTQPAATVLAKNQIRFENAGTFTRADGLLKRDIERAAFSVLAPKQGMWSVTTASLPNELVVVAVSNVNDTTSNALTPEQLKELAQLYQQLRAQQELDDYTQYLKSQAKIK</sequence>
<evidence type="ECO:0000256" key="11">
    <source>
        <dbReference type="PROSITE-ProRule" id="PRU00278"/>
    </source>
</evidence>
<comment type="similarity">
    <text evidence="8">Belongs to the PpiD chaperone family.</text>
</comment>
<dbReference type="Pfam" id="PF13624">
    <property type="entry name" value="SurA_N_3"/>
    <property type="match status" value="1"/>
</dbReference>
<evidence type="ECO:0000256" key="5">
    <source>
        <dbReference type="ARBA" id="ARBA00022989"/>
    </source>
</evidence>
<dbReference type="STRING" id="202956.BJN41_06570"/>
<evidence type="ECO:0000256" key="4">
    <source>
        <dbReference type="ARBA" id="ARBA00022692"/>
    </source>
</evidence>
<dbReference type="InterPro" id="IPR052029">
    <property type="entry name" value="PpiD_chaperone"/>
</dbReference>
<evidence type="ECO:0000256" key="2">
    <source>
        <dbReference type="ARBA" id="ARBA00022475"/>
    </source>
</evidence>
<dbReference type="Gene3D" id="3.10.50.40">
    <property type="match status" value="1"/>
</dbReference>
<dbReference type="AlphaFoldDB" id="A0A1E8E1E3"/>
<keyword evidence="11" id="KW-0697">Rotamase</keyword>
<protein>
    <recommendedName>
        <fullName evidence="9">Periplasmic chaperone PpiD</fullName>
    </recommendedName>
    <alternativeName>
        <fullName evidence="10">Periplasmic folding chaperone</fullName>
    </alternativeName>
</protein>
<evidence type="ECO:0000256" key="9">
    <source>
        <dbReference type="ARBA" id="ARBA00040743"/>
    </source>
</evidence>
<reference evidence="13 14" key="1">
    <citation type="submission" date="2016-10" db="EMBL/GenBank/DDBJ databases">
        <title>Genome of airborne Acinetobacter sp. 5-2Ac02 in the hospital environment: Species near to Acinetobacter towneri.</title>
        <authorList>
            <person name="Barbosa B."/>
            <person name="Fernandez-Garcia L."/>
            <person name="Gato E."/>
            <person name="Leao R."/>
            <person name="Albano R."/>
            <person name="Fernandez B."/>
            <person name="Fernandez-Cuenca F."/>
            <person name="Marques E."/>
            <person name="Tomas M."/>
        </authorList>
    </citation>
    <scope>NUCLEOTIDE SEQUENCE [LARGE SCALE GENOMIC DNA]</scope>
    <source>
        <strain evidence="13 14">5-2Ac02</strain>
    </source>
</reference>
<keyword evidence="2" id="KW-1003">Cell membrane</keyword>
<comment type="caution">
    <text evidence="13">The sequence shown here is derived from an EMBL/GenBank/DDBJ whole genome shotgun (WGS) entry which is preliminary data.</text>
</comment>
<evidence type="ECO:0000256" key="1">
    <source>
        <dbReference type="ARBA" id="ARBA00004382"/>
    </source>
</evidence>
<dbReference type="Proteomes" id="UP000186931">
    <property type="component" value="Unassembled WGS sequence"/>
</dbReference>
<gene>
    <name evidence="13" type="ORF">BJN41_06570</name>
</gene>
<proteinExistence type="inferred from homology"/>
<evidence type="ECO:0000256" key="7">
    <source>
        <dbReference type="ARBA" id="ARBA00023186"/>
    </source>
</evidence>
<keyword evidence="6" id="KW-0472">Membrane</keyword>
<dbReference type="eggNOG" id="COG0760">
    <property type="taxonomic scope" value="Bacteria"/>
</dbReference>
<dbReference type="SUPFAM" id="SSF109998">
    <property type="entry name" value="Triger factor/SurA peptide-binding domain-like"/>
    <property type="match status" value="1"/>
</dbReference>
<dbReference type="EMBL" id="MKQS01000013">
    <property type="protein sequence ID" value="OFE43326.1"/>
    <property type="molecule type" value="Genomic_DNA"/>
</dbReference>
<dbReference type="GO" id="GO:0003755">
    <property type="term" value="F:peptidyl-prolyl cis-trans isomerase activity"/>
    <property type="evidence" value="ECO:0007669"/>
    <property type="project" value="UniProtKB-KW"/>
</dbReference>
<feature type="domain" description="PpiC" evidence="12">
    <location>
        <begin position="264"/>
        <end position="362"/>
    </location>
</feature>
<name>A0A1E8E1E3_9GAMM</name>
<evidence type="ECO:0000256" key="3">
    <source>
        <dbReference type="ARBA" id="ARBA00022519"/>
    </source>
</evidence>
<keyword evidence="7" id="KW-0143">Chaperone</keyword>
<evidence type="ECO:0000259" key="12">
    <source>
        <dbReference type="PROSITE" id="PS50198"/>
    </source>
</evidence>
<comment type="subcellular location">
    <subcellularLocation>
        <location evidence="1">Cell inner membrane</location>
        <topology evidence="1">Single-pass type II membrane protein</topology>
        <orientation evidence="1">Periplasmic side</orientation>
    </subcellularLocation>
</comment>
<dbReference type="SUPFAM" id="SSF54534">
    <property type="entry name" value="FKBP-like"/>
    <property type="match status" value="1"/>
</dbReference>
<keyword evidence="11 13" id="KW-0413">Isomerase</keyword>
<dbReference type="Pfam" id="PF00639">
    <property type="entry name" value="Rotamase"/>
    <property type="match status" value="1"/>
</dbReference>
<evidence type="ECO:0000313" key="13">
    <source>
        <dbReference type="EMBL" id="OFE43326.1"/>
    </source>
</evidence>
<dbReference type="PROSITE" id="PS50198">
    <property type="entry name" value="PPIC_PPIASE_2"/>
    <property type="match status" value="1"/>
</dbReference>
<keyword evidence="3" id="KW-0997">Cell inner membrane</keyword>
<evidence type="ECO:0000256" key="6">
    <source>
        <dbReference type="ARBA" id="ARBA00023136"/>
    </source>
</evidence>
<keyword evidence="4" id="KW-0812">Transmembrane</keyword>
<dbReference type="InterPro" id="IPR046357">
    <property type="entry name" value="PPIase_dom_sf"/>
</dbReference>
<dbReference type="InterPro" id="IPR027304">
    <property type="entry name" value="Trigger_fact/SurA_dom_sf"/>
</dbReference>
<dbReference type="PANTHER" id="PTHR47529">
    <property type="entry name" value="PEPTIDYL-PROLYL CIS-TRANS ISOMERASE D"/>
    <property type="match status" value="1"/>
</dbReference>
<keyword evidence="5" id="KW-1133">Transmembrane helix</keyword>
<dbReference type="GO" id="GO:0005886">
    <property type="term" value="C:plasma membrane"/>
    <property type="evidence" value="ECO:0007669"/>
    <property type="project" value="UniProtKB-SubCell"/>
</dbReference>
<evidence type="ECO:0000256" key="8">
    <source>
        <dbReference type="ARBA" id="ARBA00038408"/>
    </source>
</evidence>
<organism evidence="13 14">
    <name type="scientific">Acinetobacter towneri</name>
    <dbReference type="NCBI Taxonomy" id="202956"/>
    <lineage>
        <taxon>Bacteria</taxon>
        <taxon>Pseudomonadati</taxon>
        <taxon>Pseudomonadota</taxon>
        <taxon>Gammaproteobacteria</taxon>
        <taxon>Moraxellales</taxon>
        <taxon>Moraxellaceae</taxon>
        <taxon>Acinetobacter</taxon>
    </lineage>
</organism>
<accession>A0A1E8E1E3</accession>
<evidence type="ECO:0000256" key="10">
    <source>
        <dbReference type="ARBA" id="ARBA00042775"/>
    </source>
</evidence>
<dbReference type="Gene3D" id="1.10.4030.10">
    <property type="entry name" value="Porin chaperone SurA, peptide-binding domain"/>
    <property type="match status" value="1"/>
</dbReference>